<sequence length="253" mass="26334">MSSPVPNIRPSAQLGYPAPPPPRPSVPVAGGPTPKPSGRESGLLGAAVIGVYVLGALAHALTTVIGFLSGGGNDILFSADTAVMVLAEVAVIGLVLVAALRRRAAVAIILAVAVVVRIPVWLFLAKSLFDYGLFGGYDMTWVYTWGLTVDFGVAIALVMAAWYLGRRRSPVPVVLAPVAGLMVALATWGTGRLLGHWHINYAGNSDMEFRTELAVRSASLTVANVIVVVALVVGFAWLGVALDRRAPAGPPPL</sequence>
<feature type="transmembrane region" description="Helical" evidence="2">
    <location>
        <begin position="104"/>
        <end position="124"/>
    </location>
</feature>
<name>A0A7I9V1P4_9ACTN</name>
<gene>
    <name evidence="3" type="ORF">nbrc107697_30290</name>
    <name evidence="4" type="ORF">nbrc107697_34010</name>
</gene>
<feature type="transmembrane region" description="Helical" evidence="2">
    <location>
        <begin position="75"/>
        <end position="97"/>
    </location>
</feature>
<accession>A0A7I9V1P4</accession>
<dbReference type="AlphaFoldDB" id="A0A7I9V1P4"/>
<reference evidence="3" key="2">
    <citation type="journal article" date="2020" name="Int. J. Syst. Evol. Microbiol.">
        <title>Gordonia crocea sp. nov. and Gordonia spumicola sp. nov. isolated from sludge of a wastewater treatment plant.</title>
        <authorList>
            <person name="Tamura T."/>
            <person name="Saito S."/>
            <person name="Hamada M."/>
            <person name="Kang Y."/>
            <person name="Hoshino Y."/>
            <person name="Gonoi T."/>
            <person name="Mikami Y."/>
            <person name="Yaguchi T."/>
        </authorList>
    </citation>
    <scope>NUCLEOTIDE SEQUENCE</scope>
    <source>
        <strain evidence="3">NBRC 107697</strain>
    </source>
</reference>
<evidence type="ECO:0000313" key="4">
    <source>
        <dbReference type="EMBL" id="GED99362.1"/>
    </source>
</evidence>
<evidence type="ECO:0000256" key="2">
    <source>
        <dbReference type="SAM" id="Phobius"/>
    </source>
</evidence>
<dbReference type="EMBL" id="BJOU01000019">
    <property type="protein sequence ID" value="GED99362.1"/>
    <property type="molecule type" value="Genomic_DNA"/>
</dbReference>
<keyword evidence="2" id="KW-0472">Membrane</keyword>
<evidence type="ECO:0000313" key="3">
    <source>
        <dbReference type="EMBL" id="GED98990.1"/>
    </source>
</evidence>
<dbReference type="EMBL" id="BJOU01000016">
    <property type="protein sequence ID" value="GED98990.1"/>
    <property type="molecule type" value="Genomic_DNA"/>
</dbReference>
<reference evidence="5" key="1">
    <citation type="submission" date="2019-06" db="EMBL/GenBank/DDBJ databases">
        <title>Gordonia isolated from sludge of a wastewater treatment plant.</title>
        <authorList>
            <person name="Tamura T."/>
            <person name="Aoyama K."/>
            <person name="Kang Y."/>
            <person name="Saito S."/>
            <person name="Akiyama N."/>
            <person name="Yazawa K."/>
            <person name="Gonoi T."/>
            <person name="Mikami Y."/>
        </authorList>
    </citation>
    <scope>NUCLEOTIDE SEQUENCE [LARGE SCALE GENOMIC DNA]</scope>
    <source>
        <strain evidence="5">NBRC 107697</strain>
    </source>
</reference>
<keyword evidence="2" id="KW-1133">Transmembrane helix</keyword>
<evidence type="ECO:0000256" key="1">
    <source>
        <dbReference type="SAM" id="MobiDB-lite"/>
    </source>
</evidence>
<dbReference type="Proteomes" id="UP000444980">
    <property type="component" value="Unassembled WGS sequence"/>
</dbReference>
<keyword evidence="5" id="KW-1185">Reference proteome</keyword>
<evidence type="ECO:0000313" key="5">
    <source>
        <dbReference type="Proteomes" id="UP000444980"/>
    </source>
</evidence>
<keyword evidence="2" id="KW-0812">Transmembrane</keyword>
<dbReference type="RefSeq" id="WP_161928326.1">
    <property type="nucleotide sequence ID" value="NZ_BJOU01000016.1"/>
</dbReference>
<organism evidence="3 5">
    <name type="scientific">Gordonia crocea</name>
    <dbReference type="NCBI Taxonomy" id="589162"/>
    <lineage>
        <taxon>Bacteria</taxon>
        <taxon>Bacillati</taxon>
        <taxon>Actinomycetota</taxon>
        <taxon>Actinomycetes</taxon>
        <taxon>Mycobacteriales</taxon>
        <taxon>Gordoniaceae</taxon>
        <taxon>Gordonia</taxon>
    </lineage>
</organism>
<feature type="region of interest" description="Disordered" evidence="1">
    <location>
        <begin position="1"/>
        <end position="38"/>
    </location>
</feature>
<comment type="caution">
    <text evidence="3">The sequence shown here is derived from an EMBL/GenBank/DDBJ whole genome shotgun (WGS) entry which is preliminary data.</text>
</comment>
<feature type="transmembrane region" description="Helical" evidence="2">
    <location>
        <begin position="43"/>
        <end position="69"/>
    </location>
</feature>
<feature type="transmembrane region" description="Helical" evidence="2">
    <location>
        <begin position="144"/>
        <end position="164"/>
    </location>
</feature>
<protein>
    <submittedName>
        <fullName evidence="3">Uncharacterized protein</fullName>
    </submittedName>
</protein>
<feature type="transmembrane region" description="Helical" evidence="2">
    <location>
        <begin position="171"/>
        <end position="194"/>
    </location>
</feature>
<feature type="transmembrane region" description="Helical" evidence="2">
    <location>
        <begin position="214"/>
        <end position="238"/>
    </location>
</feature>
<proteinExistence type="predicted"/>